<feature type="region of interest" description="Disordered" evidence="1">
    <location>
        <begin position="1"/>
        <end position="21"/>
    </location>
</feature>
<reference evidence="2 3" key="1">
    <citation type="submission" date="2018-04" db="EMBL/GenBank/DDBJ databases">
        <authorList>
            <person name="Vogel A."/>
        </authorList>
    </citation>
    <scope>NUCLEOTIDE SEQUENCE [LARGE SCALE GENOMIC DNA]</scope>
</reference>
<organism evidence="2 3">
    <name type="scientific">Cuscuta campestris</name>
    <dbReference type="NCBI Taxonomy" id="132261"/>
    <lineage>
        <taxon>Eukaryota</taxon>
        <taxon>Viridiplantae</taxon>
        <taxon>Streptophyta</taxon>
        <taxon>Embryophyta</taxon>
        <taxon>Tracheophyta</taxon>
        <taxon>Spermatophyta</taxon>
        <taxon>Magnoliopsida</taxon>
        <taxon>eudicotyledons</taxon>
        <taxon>Gunneridae</taxon>
        <taxon>Pentapetalae</taxon>
        <taxon>asterids</taxon>
        <taxon>lamiids</taxon>
        <taxon>Solanales</taxon>
        <taxon>Convolvulaceae</taxon>
        <taxon>Cuscuteae</taxon>
        <taxon>Cuscuta</taxon>
        <taxon>Cuscuta subgen. Grammica</taxon>
        <taxon>Cuscuta sect. Cleistogrammica</taxon>
    </lineage>
</organism>
<keyword evidence="3" id="KW-1185">Reference proteome</keyword>
<evidence type="ECO:0000256" key="1">
    <source>
        <dbReference type="SAM" id="MobiDB-lite"/>
    </source>
</evidence>
<dbReference type="AlphaFoldDB" id="A0A484MZ84"/>
<evidence type="ECO:0000313" key="3">
    <source>
        <dbReference type="Proteomes" id="UP000595140"/>
    </source>
</evidence>
<dbReference type="Proteomes" id="UP000595140">
    <property type="component" value="Unassembled WGS sequence"/>
</dbReference>
<protein>
    <submittedName>
        <fullName evidence="2">Uncharacterized protein</fullName>
    </submittedName>
</protein>
<name>A0A484MZ84_9ASTE</name>
<accession>A0A484MZ84</accession>
<evidence type="ECO:0000313" key="2">
    <source>
        <dbReference type="EMBL" id="VFQ93777.1"/>
    </source>
</evidence>
<dbReference type="EMBL" id="OOIL02005040">
    <property type="protein sequence ID" value="VFQ93777.1"/>
    <property type="molecule type" value="Genomic_DNA"/>
</dbReference>
<sequence>MFKRHGGKTGDSTKDGKARVAKTTMPELRATGDNVDLGLGLGGGLAHRVEWAGITGPMNHGSRQHILHRKTSGVKFNRAIIVTGKLANRNKIIRETTQDLKNQLLFGDGGIYIIQPIRKIPEGLTISGNGERTLRGGAELVLKLHRPGRLVVVEDVIDGFPKLGCRVGCGENKITNFIIDRGEDPTLYEGVKLEPFRVIGAGGGRFSGEKVTEREPMNEKEEESAPLFVIGLREA</sequence>
<proteinExistence type="predicted"/>
<gene>
    <name evidence="2" type="ORF">CCAM_LOCUS35553</name>
</gene>